<protein>
    <recommendedName>
        <fullName evidence="4">DUF3329 domain-containing protein</fullName>
    </recommendedName>
</protein>
<organism evidence="2 3">
    <name type="scientific">Tranquillimonas alkanivorans</name>
    <dbReference type="NCBI Taxonomy" id="441119"/>
    <lineage>
        <taxon>Bacteria</taxon>
        <taxon>Pseudomonadati</taxon>
        <taxon>Pseudomonadota</taxon>
        <taxon>Alphaproteobacteria</taxon>
        <taxon>Rhodobacterales</taxon>
        <taxon>Roseobacteraceae</taxon>
        <taxon>Tranquillimonas</taxon>
    </lineage>
</organism>
<gene>
    <name evidence="2" type="ORF">SAMN04488047_11288</name>
</gene>
<dbReference type="EMBL" id="FOXA01000012">
    <property type="protein sequence ID" value="SFP76545.1"/>
    <property type="molecule type" value="Genomic_DNA"/>
</dbReference>
<sequence>MKDFFNLDHPMFRPLWVRLLVVALLLGWALVEIGQGAYFWALIFGASGLYCAWGFFVTFDPDGKG</sequence>
<keyword evidence="1" id="KW-0812">Transmembrane</keyword>
<feature type="transmembrane region" description="Helical" evidence="1">
    <location>
        <begin position="12"/>
        <end position="31"/>
    </location>
</feature>
<evidence type="ECO:0000256" key="1">
    <source>
        <dbReference type="SAM" id="Phobius"/>
    </source>
</evidence>
<feature type="transmembrane region" description="Helical" evidence="1">
    <location>
        <begin position="37"/>
        <end position="59"/>
    </location>
</feature>
<dbReference type="AlphaFoldDB" id="A0A1I5T0I6"/>
<dbReference type="STRING" id="441119.SAMN04488047_11288"/>
<evidence type="ECO:0008006" key="4">
    <source>
        <dbReference type="Google" id="ProtNLM"/>
    </source>
</evidence>
<accession>A0A1I5T0I6</accession>
<name>A0A1I5T0I6_9RHOB</name>
<keyword evidence="1" id="KW-1133">Transmembrane helix</keyword>
<keyword evidence="3" id="KW-1185">Reference proteome</keyword>
<evidence type="ECO:0000313" key="2">
    <source>
        <dbReference type="EMBL" id="SFP76545.1"/>
    </source>
</evidence>
<reference evidence="2 3" key="1">
    <citation type="submission" date="2016-10" db="EMBL/GenBank/DDBJ databases">
        <authorList>
            <person name="de Groot N.N."/>
        </authorList>
    </citation>
    <scope>NUCLEOTIDE SEQUENCE [LARGE SCALE GENOMIC DNA]</scope>
    <source>
        <strain evidence="2 3">DSM 19547</strain>
    </source>
</reference>
<dbReference type="OrthoDB" id="7362327at2"/>
<keyword evidence="1" id="KW-0472">Membrane</keyword>
<dbReference type="RefSeq" id="WP_093423435.1">
    <property type="nucleotide sequence ID" value="NZ_FOXA01000012.1"/>
</dbReference>
<proteinExistence type="predicted"/>
<dbReference type="Proteomes" id="UP000199356">
    <property type="component" value="Unassembled WGS sequence"/>
</dbReference>
<evidence type="ECO:0000313" key="3">
    <source>
        <dbReference type="Proteomes" id="UP000199356"/>
    </source>
</evidence>